<feature type="transmembrane region" description="Helical" evidence="1">
    <location>
        <begin position="34"/>
        <end position="52"/>
    </location>
</feature>
<keyword evidence="1" id="KW-0472">Membrane</keyword>
<comment type="caution">
    <text evidence="2">The sequence shown here is derived from an EMBL/GenBank/DDBJ whole genome shotgun (WGS) entry which is preliminary data.</text>
</comment>
<evidence type="ECO:0000256" key="1">
    <source>
        <dbReference type="SAM" id="Phobius"/>
    </source>
</evidence>
<accession>A0A016VES8</accession>
<dbReference type="Proteomes" id="UP000024635">
    <property type="component" value="Unassembled WGS sequence"/>
</dbReference>
<evidence type="ECO:0000313" key="2">
    <source>
        <dbReference type="EMBL" id="EYC25801.1"/>
    </source>
</evidence>
<name>A0A016VES8_9BILA</name>
<organism evidence="2 3">
    <name type="scientific">Ancylostoma ceylanicum</name>
    <dbReference type="NCBI Taxonomy" id="53326"/>
    <lineage>
        <taxon>Eukaryota</taxon>
        <taxon>Metazoa</taxon>
        <taxon>Ecdysozoa</taxon>
        <taxon>Nematoda</taxon>
        <taxon>Chromadorea</taxon>
        <taxon>Rhabditida</taxon>
        <taxon>Rhabditina</taxon>
        <taxon>Rhabditomorpha</taxon>
        <taxon>Strongyloidea</taxon>
        <taxon>Ancylostomatidae</taxon>
        <taxon>Ancylostomatinae</taxon>
        <taxon>Ancylostoma</taxon>
    </lineage>
</organism>
<dbReference type="EMBL" id="JARK01001347">
    <property type="protein sequence ID" value="EYC25801.1"/>
    <property type="molecule type" value="Genomic_DNA"/>
</dbReference>
<protein>
    <submittedName>
        <fullName evidence="2">Uncharacterized protein</fullName>
    </submittedName>
</protein>
<dbReference type="AlphaFoldDB" id="A0A016VES8"/>
<sequence>MRLTLAFRALSNGDATRGACVACSRYNTTATGFQTLWLLFFYSVLIFSYSISLRLCSFSVRERVFFMFVEIFSVSLALSSDNSCYSITANTPEYVTCFCGLNRSGRRFG</sequence>
<reference evidence="3" key="1">
    <citation type="journal article" date="2015" name="Nat. Genet.">
        <title>The genome and transcriptome of the zoonotic hookworm Ancylostoma ceylanicum identify infection-specific gene families.</title>
        <authorList>
            <person name="Schwarz E.M."/>
            <person name="Hu Y."/>
            <person name="Antoshechkin I."/>
            <person name="Miller M.M."/>
            <person name="Sternberg P.W."/>
            <person name="Aroian R.V."/>
        </authorList>
    </citation>
    <scope>NUCLEOTIDE SEQUENCE</scope>
    <source>
        <strain evidence="3">HY135</strain>
    </source>
</reference>
<evidence type="ECO:0000313" key="3">
    <source>
        <dbReference type="Proteomes" id="UP000024635"/>
    </source>
</evidence>
<keyword evidence="3" id="KW-1185">Reference proteome</keyword>
<keyword evidence="1" id="KW-1133">Transmembrane helix</keyword>
<gene>
    <name evidence="2" type="primary">Acey_s0011.g1394</name>
    <name evidence="2" type="ORF">Y032_0011g1394</name>
</gene>
<keyword evidence="1" id="KW-0812">Transmembrane</keyword>
<proteinExistence type="predicted"/>